<dbReference type="Gene3D" id="3.30.365.10">
    <property type="entry name" value="Aldehyde oxidase/xanthine dehydrogenase, molybdopterin binding domain"/>
    <property type="match status" value="4"/>
</dbReference>
<proteinExistence type="predicted"/>
<dbReference type="PROSITE" id="PS51318">
    <property type="entry name" value="TAT"/>
    <property type="match status" value="1"/>
</dbReference>
<evidence type="ECO:0000256" key="1">
    <source>
        <dbReference type="SAM" id="Phobius"/>
    </source>
</evidence>
<dbReference type="SMART" id="SM01008">
    <property type="entry name" value="Ald_Xan_dh_C"/>
    <property type="match status" value="1"/>
</dbReference>
<comment type="caution">
    <text evidence="3">The sequence shown here is derived from an EMBL/GenBank/DDBJ whole genome shotgun (WGS) entry which is preliminary data.</text>
</comment>
<dbReference type="PANTHER" id="PTHR47495">
    <property type="entry name" value="ALDEHYDE DEHYDROGENASE"/>
    <property type="match status" value="1"/>
</dbReference>
<dbReference type="RefSeq" id="WP_132827431.1">
    <property type="nucleotide sequence ID" value="NZ_SMFP01000002.1"/>
</dbReference>
<dbReference type="Pfam" id="PF02738">
    <property type="entry name" value="MoCoBD_1"/>
    <property type="match status" value="1"/>
</dbReference>
<feature type="domain" description="Aldehyde oxidase/xanthine dehydrogenase a/b hammerhead" evidence="2">
    <location>
        <begin position="237"/>
        <end position="315"/>
    </location>
</feature>
<dbReference type="PANTHER" id="PTHR47495:SF2">
    <property type="entry name" value="ALDEHYDE DEHYDROGENASE"/>
    <property type="match status" value="1"/>
</dbReference>
<keyword evidence="1" id="KW-0812">Transmembrane</keyword>
<dbReference type="InterPro" id="IPR000674">
    <property type="entry name" value="Ald_Oxase/Xan_DH_a/b"/>
</dbReference>
<protein>
    <submittedName>
        <fullName evidence="3">Xanthine dehydrogenase family protein molybdopterin-binding subunit</fullName>
    </submittedName>
</protein>
<keyword evidence="1" id="KW-1133">Transmembrane helix</keyword>
<accession>A0A4R5EYL6</accession>
<dbReference type="AlphaFoldDB" id="A0A4R5EYL6"/>
<name>A0A4R5EYL6_9RHOB</name>
<organism evidence="3 4">
    <name type="scientific">Antarcticimicrobium sediminis</name>
    <dbReference type="NCBI Taxonomy" id="2546227"/>
    <lineage>
        <taxon>Bacteria</taxon>
        <taxon>Pseudomonadati</taxon>
        <taxon>Pseudomonadota</taxon>
        <taxon>Alphaproteobacteria</taxon>
        <taxon>Rhodobacterales</taxon>
        <taxon>Paracoccaceae</taxon>
        <taxon>Antarcticimicrobium</taxon>
    </lineage>
</organism>
<dbReference type="EMBL" id="SMFP01000002">
    <property type="protein sequence ID" value="TDE40174.1"/>
    <property type="molecule type" value="Genomic_DNA"/>
</dbReference>
<dbReference type="Gene3D" id="3.90.1170.50">
    <property type="entry name" value="Aldehyde oxidase/xanthine dehydrogenase, a/b hammerhead"/>
    <property type="match status" value="1"/>
</dbReference>
<dbReference type="SUPFAM" id="SSF56003">
    <property type="entry name" value="Molybdenum cofactor-binding domain"/>
    <property type="match status" value="2"/>
</dbReference>
<dbReference type="InterPro" id="IPR037165">
    <property type="entry name" value="AldOxase/xan_DH_Mopterin-bd_sf"/>
</dbReference>
<dbReference type="GO" id="GO:0016491">
    <property type="term" value="F:oxidoreductase activity"/>
    <property type="evidence" value="ECO:0007669"/>
    <property type="project" value="InterPro"/>
</dbReference>
<keyword evidence="4" id="KW-1185">Reference proteome</keyword>
<dbReference type="InterPro" id="IPR012368">
    <property type="entry name" value="OxRdtase_Mopterin-bd_su_IorB"/>
</dbReference>
<dbReference type="Proteomes" id="UP000294662">
    <property type="component" value="Unassembled WGS sequence"/>
</dbReference>
<keyword evidence="1" id="KW-0472">Membrane</keyword>
<dbReference type="OrthoDB" id="9767994at2"/>
<dbReference type="InterPro" id="IPR008274">
    <property type="entry name" value="AldOxase/xan_DH_MoCoBD1"/>
</dbReference>
<dbReference type="InterPro" id="IPR006311">
    <property type="entry name" value="TAT_signal"/>
</dbReference>
<sequence>MASIGKIARRSFLIGSAALVGGVAFGAYYVSRPAPNPLSAPKGGATLNPFVMIAPSGITLIAPKAEMGQGVHTTWAALIAEELDVDLDQVRVLHGPPAQAYYNSVILAEALPGKGYDRSDFAHALAEQIGKIGKVMDMQVTGGSTSMPDGFERMRATGASARETLKQVAATRLGVERASLKTERGAVIAPDGSRIPYADLAVDAAKLTPIEADLRPPAQWRLLGKTQPRIDMLGKVTGTAKYGIDTRLEGMKFAALRMNPHLGGRMTKFDDSAARAMPGVDRVVNLGNGLAVIASNTWLAMQAVDAIDIDWAPSPNPADTKAVFERITAAFDGAANSTLRDDGDVSVLPLGAQEVTAEYRVPYLAHATMEPMSATALFTGIKLEVWSGNQVPLLVRKACAEAVGLEPEAVELHTTYMGGGFGRRAELDFSVYAARVAFEIADTPVQLTWSREEDMRHDFYRPGAVARFRGGIKEGKLVLLDGQIAAQSATQQAMGRWLGLPAAGPDRGTVDGAFNQPYAIPNFRIRGYLADLDIPVGFWRSVGSSMNGFLFDCFIDEMAHVAKRDPLAFRLELAQGVHAPSAAVLEAVRDMSGWSEETPEGIGRGVGFCYSFGVPTATVIEVTDRDGQIEITRAWIAADVGTALDPGNLEAQLSGAMIYGLSAACFGEITFAEGAVEQENFPDYEALRIHTTPVTKVRILENQTQITGAGEPGTPPAMAALANALFDLTGTRARQLPLMHGFDLMT</sequence>
<evidence type="ECO:0000313" key="4">
    <source>
        <dbReference type="Proteomes" id="UP000294662"/>
    </source>
</evidence>
<feature type="transmembrane region" description="Helical" evidence="1">
    <location>
        <begin position="12"/>
        <end position="30"/>
    </location>
</feature>
<gene>
    <name evidence="3" type="ORF">E1B25_04265</name>
</gene>
<dbReference type="PIRSF" id="PIRSF036389">
    <property type="entry name" value="IOR_B"/>
    <property type="match status" value="1"/>
</dbReference>
<dbReference type="Pfam" id="PF20256">
    <property type="entry name" value="MoCoBD_2"/>
    <property type="match status" value="1"/>
</dbReference>
<dbReference type="InterPro" id="IPR046867">
    <property type="entry name" value="AldOxase/xan_DH_MoCoBD2"/>
</dbReference>
<evidence type="ECO:0000259" key="2">
    <source>
        <dbReference type="SMART" id="SM01008"/>
    </source>
</evidence>
<evidence type="ECO:0000313" key="3">
    <source>
        <dbReference type="EMBL" id="TDE40174.1"/>
    </source>
</evidence>
<reference evidence="3 4" key="1">
    <citation type="submission" date="2019-03" db="EMBL/GenBank/DDBJ databases">
        <authorList>
            <person name="Zhang S."/>
        </authorList>
    </citation>
    <scope>NUCLEOTIDE SEQUENCE [LARGE SCALE GENOMIC DNA]</scope>
    <source>
        <strain evidence="3 4">S4J41</strain>
    </source>
</reference>
<dbReference type="InterPro" id="IPR052516">
    <property type="entry name" value="N-heterocyclic_Hydroxylase"/>
</dbReference>